<accession>A0A5J4L2Z0</accession>
<dbReference type="EMBL" id="BLAB01000001">
    <property type="protein sequence ID" value="GER93147.1"/>
    <property type="molecule type" value="Genomic_DNA"/>
</dbReference>
<organism evidence="1">
    <name type="scientific">hot springs metagenome</name>
    <dbReference type="NCBI Taxonomy" id="433727"/>
    <lineage>
        <taxon>unclassified sequences</taxon>
        <taxon>metagenomes</taxon>
        <taxon>ecological metagenomes</taxon>
    </lineage>
</organism>
<dbReference type="AlphaFoldDB" id="A0A5J4L2Z0"/>
<proteinExistence type="predicted"/>
<reference evidence="1" key="1">
    <citation type="submission" date="2019-10" db="EMBL/GenBank/DDBJ databases">
        <title>Metagenomic sequencing of thiosulfate-disproportionating enrichment culture.</title>
        <authorList>
            <person name="Umezawa K."/>
            <person name="Kojima H."/>
            <person name="Fukui M."/>
        </authorList>
    </citation>
    <scope>NUCLEOTIDE SEQUENCE</scope>
    <source>
        <strain evidence="1">45J</strain>
    </source>
</reference>
<protein>
    <submittedName>
        <fullName evidence="1">Uncharacterized protein</fullName>
    </submittedName>
</protein>
<name>A0A5J4L2Z0_9ZZZZ</name>
<comment type="caution">
    <text evidence="1">The sequence shown here is derived from an EMBL/GenBank/DDBJ whole genome shotgun (WGS) entry which is preliminary data.</text>
</comment>
<sequence length="72" mass="8327">MKCKYLNQFRLSEFGWTVESCTANDRPYAPSISELHDYCNGNEVKRCPVWLKREGLYTAYSSPFIVEIVQGS</sequence>
<evidence type="ECO:0000313" key="1">
    <source>
        <dbReference type="EMBL" id="GER93147.1"/>
    </source>
</evidence>
<gene>
    <name evidence="1" type="ORF">A45J_0880</name>
</gene>